<evidence type="ECO:0000313" key="2">
    <source>
        <dbReference type="Proteomes" id="UP000023268"/>
    </source>
</evidence>
<comment type="caution">
    <text evidence="1">The sequence shown here is derived from an EMBL/GenBank/DDBJ whole genome shotgun (WGS) entry which is preliminary data.</text>
</comment>
<gene>
    <name evidence="1" type="ORF">AZ34_10485</name>
</gene>
<dbReference type="InterPro" id="IPR009225">
    <property type="entry name" value="Phage_head_completion_GpL"/>
</dbReference>
<reference evidence="1 2" key="1">
    <citation type="submission" date="2014-02" db="EMBL/GenBank/DDBJ databases">
        <title>Draft Genome of Hylemonella gracilis isolated from the Niagara River.</title>
        <authorList>
            <person name="Pawlowski D.R."/>
            <person name="Koudelka G.B."/>
        </authorList>
    </citation>
    <scope>NUCLEOTIDE SEQUENCE [LARGE SCALE GENOMIC DNA]</scope>
    <source>
        <strain evidence="1 2">Niagara R</strain>
    </source>
</reference>
<dbReference type="eggNOG" id="ENOG5032SDV">
    <property type="taxonomic scope" value="Bacteria"/>
</dbReference>
<accession>A0A016XH87</accession>
<dbReference type="AlphaFoldDB" id="A0A016XH87"/>
<dbReference type="Pfam" id="PF05926">
    <property type="entry name" value="Phage_GPL"/>
    <property type="match status" value="1"/>
</dbReference>
<dbReference type="RefSeq" id="WP_035607769.1">
    <property type="nucleotide sequence ID" value="NZ_JEMG01000001.1"/>
</dbReference>
<protein>
    <submittedName>
        <fullName evidence="1">Head completion/stabilization protein</fullName>
    </submittedName>
</protein>
<sequence>MSFIATETPPPAIAEPVIVNDGFFPDVDPKQLREDAALPGAITAPRLRQAVLRAILDVNRELEPWRARQVAAGHGSLAAVPAATVAGETSANVVYYRAAILSHVQAALAEQYRAIDTTGKGDSKAERLEATADDHRRNLRWAVAAILGRTNTVVELI</sequence>
<evidence type="ECO:0000313" key="1">
    <source>
        <dbReference type="EMBL" id="EYC51459.1"/>
    </source>
</evidence>
<dbReference type="OrthoDB" id="6312934at2"/>
<dbReference type="EMBL" id="JEMG01000001">
    <property type="protein sequence ID" value="EYC51459.1"/>
    <property type="molecule type" value="Genomic_DNA"/>
</dbReference>
<dbReference type="STRING" id="1458275.AZ34_10485"/>
<dbReference type="Proteomes" id="UP000023268">
    <property type="component" value="Unassembled WGS sequence"/>
</dbReference>
<organism evidence="1 2">
    <name type="scientific">Hylemonella gracilis str. Niagara R</name>
    <dbReference type="NCBI Taxonomy" id="1458275"/>
    <lineage>
        <taxon>Bacteria</taxon>
        <taxon>Pseudomonadati</taxon>
        <taxon>Pseudomonadota</taxon>
        <taxon>Betaproteobacteria</taxon>
        <taxon>Burkholderiales</taxon>
        <taxon>Comamonadaceae</taxon>
        <taxon>Hylemonella</taxon>
    </lineage>
</organism>
<name>A0A016XH87_9BURK</name>
<proteinExistence type="predicted"/>